<feature type="domain" description="CCHC-type" evidence="3">
    <location>
        <begin position="1563"/>
        <end position="1579"/>
    </location>
</feature>
<sequence length="1616" mass="181553">MGVVHVAEEKGCGGGRAGRGGGITPKVDSAARTTTVEQHGSRQDSIVASGMALDSLTSDQVTHLLSMLDASSSTGKINAQSAKKAKKKLPRSPRKKRSGDDVTETPSLNTDIAMELPEKEMAPTASSTSETSPPQVEDVPDTGAQVGITSAQETPQVFDKMPEPEMVAAKPSTFADLFKGNRDPDQGMILKQYDVGEGVLHIPDSIIKPVEELWGFCLVGCFTGRFPGLKAMDAIVKSWNVPCRIIPHCKGWVILKFENDSDRFDVLGRERDKAYGKEFRLKIPSHGFMFDFAEFTTLPVWVQLHNVPMQLWSEEGIGMLASKVGKPLRTDLVTKQQGKGGFCRVLVEVDFSKQPVTHFEVACMGKAYTQTVVFEEDPKYCFHCKTWNHGPFYCKALEQVRKKEQADLEATRGLIPSSSNNKEKAKEPIPKTGGLAVDNMVGKGVDLQKKKRNEDGDMVGKRPEKKKGAAKLENFVITKLPGWRSATNFDVLPGSRIVILWNPSFFACNVLRVGEQYLHCEVHCLTTQREIFLSFIYGLYTVTKRRELWNDLSSLAQNISKPWALLGDFNCVLASNERVNCMSQGAYYMTDLQGFKSSNCLEDVPSTGNFFTWHKGNKLAKLDRVLANQSWGDIGLAPTCEFLDFNFLSDNCPTLLQCGAPLGNRFRPFRFFNMWLKHEGFNGLVSQSWEAGVVGSKQFSLCSKLKRLKPPLKSLNKQAFGHISRRAMEAKEEYGLVMKQVVLDPNNQSLLDDADIKRKRANFLPYVELAFYQQKAKCDFLMNSDRCTSYFHSIVKKNKRKNTVGFLVREDGSKTTSKDEVANIFVDYFTTLFGTTSLVESIELEILAAGTRIPSSAQATLLASVTPEEDVMHGLGFPPRFVSLIMECVSSASSSIMVNGDSHGFFPSQRGIRQGDPMAPTLFLFCIEYFSRLLNKRAKEGGFNYHKDCAALGITHLAFADDLMLFSRGDFHSVQVLMDALDHFSRVSGLTLNPTKFNIFLAGKYRDASQNILDLASFPRGQLPVRYLGLPLASQRISESDFAPLFKTVDGFLSKWSTLKLSYAGKLELIRAVVQGVQSFWLQAFPVQKYVLDRITSMCRAFLWGSKLAKVAWVDICKPRAEGGLGLKDANTWNNALLCKLLWNLAAKKDTLWVKWVHNVYIQGENLWQWQPKKRHSVFFKRLAYVRELLVQKLGDHYPSMEEAMIPFCLAGNLIPRKVYDLFRVKANPKPWMAFIWQSYIPPKCSFTMWLALRRRLPTKTNLEFLGLPMDCTFCGHGLEDVDHLFFSCQFSKEVWDNIKTWLGMEGHLSTLTRTIRWLKAFRRGDGILKKARRTAFACNVFHLWKLRNAAHFEREPLSVAAVTSKIKQDPPQPNDANDPLVAMVNQVWYHNNYLAINIILEGLAETLYPIYAGAKFAKELWNSLNKKYQAEDAGTKKFIVGKMLDYKMVDSKSVVAQAEELTVIFNKCNEEKVGVSDEFQVAGIIHKLPRSWENFQADLKLKRTELNLEQLLTRLRIREEGLARRSGGAKANVVEHPSGSSHDGKDKKKIGHKGGVSKFAGKCYNCGITGHRSSDCRKKKPQKGKKKTTEAMCAELDNLDLCAVVTENQMRVPRP</sequence>
<dbReference type="GO" id="GO:0003824">
    <property type="term" value="F:catalytic activity"/>
    <property type="evidence" value="ECO:0007669"/>
    <property type="project" value="InterPro"/>
</dbReference>
<dbReference type="Pfam" id="PF13966">
    <property type="entry name" value="zf-RVT"/>
    <property type="match status" value="1"/>
</dbReference>
<evidence type="ECO:0000313" key="5">
    <source>
        <dbReference type="EMBL" id="VFQ72942.1"/>
    </source>
</evidence>
<evidence type="ECO:0000313" key="6">
    <source>
        <dbReference type="Proteomes" id="UP000595140"/>
    </source>
</evidence>
<organism evidence="5 6">
    <name type="scientific">Cuscuta campestris</name>
    <dbReference type="NCBI Taxonomy" id="132261"/>
    <lineage>
        <taxon>Eukaryota</taxon>
        <taxon>Viridiplantae</taxon>
        <taxon>Streptophyta</taxon>
        <taxon>Embryophyta</taxon>
        <taxon>Tracheophyta</taxon>
        <taxon>Spermatophyta</taxon>
        <taxon>Magnoliopsida</taxon>
        <taxon>eudicotyledons</taxon>
        <taxon>Gunneridae</taxon>
        <taxon>Pentapetalae</taxon>
        <taxon>asterids</taxon>
        <taxon>lamiids</taxon>
        <taxon>Solanales</taxon>
        <taxon>Convolvulaceae</taxon>
        <taxon>Cuscuteae</taxon>
        <taxon>Cuscuta</taxon>
        <taxon>Cuscuta subgen. Grammica</taxon>
        <taxon>Cuscuta sect. Cleistogrammica</taxon>
    </lineage>
</organism>
<evidence type="ECO:0000259" key="4">
    <source>
        <dbReference type="PROSITE" id="PS50878"/>
    </source>
</evidence>
<gene>
    <name evidence="5" type="ORF">CCAM_LOCUS14718</name>
</gene>
<feature type="region of interest" description="Disordered" evidence="2">
    <location>
        <begin position="1527"/>
        <end position="1552"/>
    </location>
</feature>
<dbReference type="Proteomes" id="UP000595140">
    <property type="component" value="Unassembled WGS sequence"/>
</dbReference>
<evidence type="ECO:0000256" key="2">
    <source>
        <dbReference type="SAM" id="MobiDB-lite"/>
    </source>
</evidence>
<dbReference type="InterPro" id="IPR001878">
    <property type="entry name" value="Znf_CCHC"/>
</dbReference>
<dbReference type="InterPro" id="IPR026960">
    <property type="entry name" value="RVT-Znf"/>
</dbReference>
<evidence type="ECO:0000259" key="3">
    <source>
        <dbReference type="PROSITE" id="PS50158"/>
    </source>
</evidence>
<dbReference type="Gene3D" id="3.60.10.10">
    <property type="entry name" value="Endonuclease/exonuclease/phosphatase"/>
    <property type="match status" value="1"/>
</dbReference>
<dbReference type="InterPro" id="IPR036875">
    <property type="entry name" value="Znf_CCHC_sf"/>
</dbReference>
<dbReference type="InterPro" id="IPR036691">
    <property type="entry name" value="Endo/exonu/phosph_ase_sf"/>
</dbReference>
<dbReference type="InterPro" id="IPR005135">
    <property type="entry name" value="Endo/exonuclease/phosphatase"/>
</dbReference>
<dbReference type="Pfam" id="PF14223">
    <property type="entry name" value="Retrotran_gag_2"/>
    <property type="match status" value="1"/>
</dbReference>
<protein>
    <recommendedName>
        <fullName evidence="7">CCHC-type domain-containing protein</fullName>
    </recommendedName>
</protein>
<dbReference type="GO" id="GO:0003676">
    <property type="term" value="F:nucleic acid binding"/>
    <property type="evidence" value="ECO:0007669"/>
    <property type="project" value="InterPro"/>
</dbReference>
<keyword evidence="1" id="KW-0479">Metal-binding</keyword>
<dbReference type="SMART" id="SM00343">
    <property type="entry name" value="ZnF_C2HC"/>
    <property type="match status" value="1"/>
</dbReference>
<dbReference type="SUPFAM" id="SSF56219">
    <property type="entry name" value="DNase I-like"/>
    <property type="match status" value="1"/>
</dbReference>
<dbReference type="SUPFAM" id="SSF57756">
    <property type="entry name" value="Retrovirus zinc finger-like domains"/>
    <property type="match status" value="1"/>
</dbReference>
<dbReference type="PROSITE" id="PS50878">
    <property type="entry name" value="RT_POL"/>
    <property type="match status" value="1"/>
</dbReference>
<name>A0A484L969_9ASTE</name>
<dbReference type="OrthoDB" id="685803at2759"/>
<dbReference type="EMBL" id="OOIL02001117">
    <property type="protein sequence ID" value="VFQ72942.1"/>
    <property type="molecule type" value="Genomic_DNA"/>
</dbReference>
<accession>A0A484L969</accession>
<evidence type="ECO:0000256" key="1">
    <source>
        <dbReference type="PROSITE-ProRule" id="PRU00047"/>
    </source>
</evidence>
<feature type="domain" description="Reverse transcriptase" evidence="4">
    <location>
        <begin position="779"/>
        <end position="1032"/>
    </location>
</feature>
<reference evidence="5 6" key="1">
    <citation type="submission" date="2018-04" db="EMBL/GenBank/DDBJ databases">
        <authorList>
            <person name="Vogel A."/>
        </authorList>
    </citation>
    <scope>NUCLEOTIDE SEQUENCE [LARGE SCALE GENOMIC DNA]</scope>
</reference>
<proteinExistence type="predicted"/>
<dbReference type="InterPro" id="IPR000477">
    <property type="entry name" value="RT_dom"/>
</dbReference>
<dbReference type="PROSITE" id="PS50158">
    <property type="entry name" value="ZF_CCHC"/>
    <property type="match status" value="1"/>
</dbReference>
<keyword evidence="6" id="KW-1185">Reference proteome</keyword>
<evidence type="ECO:0008006" key="7">
    <source>
        <dbReference type="Google" id="ProtNLM"/>
    </source>
</evidence>
<dbReference type="Pfam" id="PF00078">
    <property type="entry name" value="RVT_1"/>
    <property type="match status" value="1"/>
</dbReference>
<dbReference type="Pfam" id="PF00098">
    <property type="entry name" value="zf-CCHC"/>
    <property type="match status" value="1"/>
</dbReference>
<feature type="compositionally biased region" description="Basic residues" evidence="2">
    <location>
        <begin position="83"/>
        <end position="97"/>
    </location>
</feature>
<dbReference type="GO" id="GO:0008270">
    <property type="term" value="F:zinc ion binding"/>
    <property type="evidence" value="ECO:0007669"/>
    <property type="project" value="UniProtKB-KW"/>
</dbReference>
<dbReference type="Pfam" id="PF03372">
    <property type="entry name" value="Exo_endo_phos"/>
    <property type="match status" value="1"/>
</dbReference>
<keyword evidence="1" id="KW-0863">Zinc-finger</keyword>
<feature type="compositionally biased region" description="Low complexity" evidence="2">
    <location>
        <begin position="122"/>
        <end position="134"/>
    </location>
</feature>
<feature type="region of interest" description="Disordered" evidence="2">
    <location>
        <begin position="72"/>
        <end position="142"/>
    </location>
</feature>
<keyword evidence="1" id="KW-0862">Zinc</keyword>
<dbReference type="PANTHER" id="PTHR33116:SF84">
    <property type="entry name" value="RNA-DIRECTED DNA POLYMERASE"/>
    <property type="match status" value="1"/>
</dbReference>
<dbReference type="PANTHER" id="PTHR33116">
    <property type="entry name" value="REVERSE TRANSCRIPTASE ZINC-BINDING DOMAIN-CONTAINING PROTEIN-RELATED-RELATED"/>
    <property type="match status" value="1"/>
</dbReference>